<dbReference type="SUPFAM" id="SSF56219">
    <property type="entry name" value="DNase I-like"/>
    <property type="match status" value="1"/>
</dbReference>
<evidence type="ECO:0008006" key="3">
    <source>
        <dbReference type="Google" id="ProtNLM"/>
    </source>
</evidence>
<gene>
    <name evidence="1" type="ORF">LIER_40542</name>
</gene>
<keyword evidence="2" id="KW-1185">Reference proteome</keyword>
<dbReference type="EMBL" id="BAABME010023573">
    <property type="protein sequence ID" value="GAA0168335.1"/>
    <property type="molecule type" value="Genomic_DNA"/>
</dbReference>
<evidence type="ECO:0000313" key="1">
    <source>
        <dbReference type="EMBL" id="GAA0168335.1"/>
    </source>
</evidence>
<reference evidence="1 2" key="1">
    <citation type="submission" date="2024-01" db="EMBL/GenBank/DDBJ databases">
        <title>The complete chloroplast genome sequence of Lithospermum erythrorhizon: insights into the phylogenetic relationship among Boraginaceae species and the maternal lineages of purple gromwells.</title>
        <authorList>
            <person name="Okada T."/>
            <person name="Watanabe K."/>
        </authorList>
    </citation>
    <scope>NUCLEOTIDE SEQUENCE [LARGE SCALE GENOMIC DNA]</scope>
</reference>
<dbReference type="PANTHER" id="PTHR35218:SF9">
    <property type="entry name" value="ENDONUCLEASE_EXONUCLEASE_PHOSPHATASE DOMAIN-CONTAINING PROTEIN"/>
    <property type="match status" value="1"/>
</dbReference>
<sequence>MFPNWSYIHNIIPGDVGRIWIVWKPHSVTITELSKSDQHIMCEVKGSVHEHKDFCLSVIYGRNDKELRNSLWMQLKNDKLIVGDLPWIVGGDFNAVRYVEEALGGNLPIKQL</sequence>
<dbReference type="PANTHER" id="PTHR35218">
    <property type="entry name" value="RNASE H DOMAIN-CONTAINING PROTEIN"/>
    <property type="match status" value="1"/>
</dbReference>
<protein>
    <recommendedName>
        <fullName evidence="3">Reverse transcriptase</fullName>
    </recommendedName>
</protein>
<dbReference type="AlphaFoldDB" id="A0AAV3QZI7"/>
<dbReference type="InterPro" id="IPR036691">
    <property type="entry name" value="Endo/exonu/phosph_ase_sf"/>
</dbReference>
<proteinExistence type="predicted"/>
<evidence type="ECO:0000313" key="2">
    <source>
        <dbReference type="Proteomes" id="UP001454036"/>
    </source>
</evidence>
<comment type="caution">
    <text evidence="1">The sequence shown here is derived from an EMBL/GenBank/DDBJ whole genome shotgun (WGS) entry which is preliminary data.</text>
</comment>
<accession>A0AAV3QZI7</accession>
<dbReference type="Proteomes" id="UP001454036">
    <property type="component" value="Unassembled WGS sequence"/>
</dbReference>
<organism evidence="1 2">
    <name type="scientific">Lithospermum erythrorhizon</name>
    <name type="common">Purple gromwell</name>
    <name type="synonym">Lithospermum officinale var. erythrorhizon</name>
    <dbReference type="NCBI Taxonomy" id="34254"/>
    <lineage>
        <taxon>Eukaryota</taxon>
        <taxon>Viridiplantae</taxon>
        <taxon>Streptophyta</taxon>
        <taxon>Embryophyta</taxon>
        <taxon>Tracheophyta</taxon>
        <taxon>Spermatophyta</taxon>
        <taxon>Magnoliopsida</taxon>
        <taxon>eudicotyledons</taxon>
        <taxon>Gunneridae</taxon>
        <taxon>Pentapetalae</taxon>
        <taxon>asterids</taxon>
        <taxon>lamiids</taxon>
        <taxon>Boraginales</taxon>
        <taxon>Boraginaceae</taxon>
        <taxon>Boraginoideae</taxon>
        <taxon>Lithospermeae</taxon>
        <taxon>Lithospermum</taxon>
    </lineage>
</organism>
<dbReference type="Gene3D" id="3.60.10.10">
    <property type="entry name" value="Endonuclease/exonuclease/phosphatase"/>
    <property type="match status" value="1"/>
</dbReference>
<name>A0AAV3QZI7_LITER</name>